<evidence type="ECO:0008006" key="5">
    <source>
        <dbReference type="Google" id="ProtNLM"/>
    </source>
</evidence>
<dbReference type="Proteomes" id="UP000244803">
    <property type="component" value="Chromosome 1"/>
</dbReference>
<feature type="compositionally biased region" description="Basic and acidic residues" evidence="1">
    <location>
        <begin position="1290"/>
        <end position="1301"/>
    </location>
</feature>
<gene>
    <name evidence="3" type="ORF">MACJ_000270</name>
</gene>
<evidence type="ECO:0000256" key="1">
    <source>
        <dbReference type="SAM" id="MobiDB-lite"/>
    </source>
</evidence>
<dbReference type="EMBL" id="CP056065">
    <property type="protein sequence ID" value="UKJ87830.2"/>
    <property type="molecule type" value="Genomic_DNA"/>
</dbReference>
<feature type="transmembrane region" description="Helical" evidence="2">
    <location>
        <begin position="2225"/>
        <end position="2243"/>
    </location>
</feature>
<evidence type="ECO:0000313" key="3">
    <source>
        <dbReference type="EMBL" id="UKJ87830.2"/>
    </source>
</evidence>
<feature type="region of interest" description="Disordered" evidence="1">
    <location>
        <begin position="2040"/>
        <end position="2069"/>
    </location>
</feature>
<dbReference type="SUPFAM" id="SSF48371">
    <property type="entry name" value="ARM repeat"/>
    <property type="match status" value="1"/>
</dbReference>
<keyword evidence="2" id="KW-0812">Transmembrane</keyword>
<protein>
    <recommendedName>
        <fullName evidence="5">DUF2428 domain-containing protein</fullName>
    </recommendedName>
</protein>
<feature type="region of interest" description="Disordered" evidence="1">
    <location>
        <begin position="1274"/>
        <end position="1302"/>
    </location>
</feature>
<dbReference type="InterPro" id="IPR051954">
    <property type="entry name" value="tRNA_methyltransferase_THADA"/>
</dbReference>
<dbReference type="InterPro" id="IPR011989">
    <property type="entry name" value="ARM-like"/>
</dbReference>
<sequence>MYNIRNVTEDNIANVAFNRTEPKSFITDNKNFLQPKLSTKNLNDSHELKILFDSLFNSCKKSANWKFNIDLISHKNNKSDFLSSLSKLQQYLNSSNFKDQGDFLVCNEIFKDLCYYFLELLCEADLLSITKNYSNKIIATLKVIPDNAEFIYSYLVDLCSDYSDENSYTDDRFDQSLKLKFCNIYTILSSDLLNSLKRDDVPSLLNKIISKYLKYSLDDFDQKQHQNEEVNIAESFSETNRHQHSNLEGIKCINVLLYNKLLSNDEINKGLIDSLLKHLLDFLDQESTKYQRISSFSTCFIGIIPYIVEENATIKALKAITTDNADCSGLRREDEDLVNLVRKFPKLNYIYIIRSIVIFLHSKNYRPSDVFSGETHGILRNCYEIIRVNLMKNNHFIINYALLQTVQSYTIFLSHHDNDDNSTEVIDLDMAKNSGKEENRDSYIASLIELSRILVNYFNNKIKTISHLSIYIYKKLLQALSSSFSCTASEDTDGNKSQFDKKTILVENVMKNMKANVTIKNKYIILDTVTKLMSVEKLLEYEPYLLLHLMVNIANNKSTISSLLSQLLLQIQSVFKRFTIHCNIDNENLLPEINGIIQGKLDEIAFKCYLYPLLICIINNYSIPGNDSTDNPEYLMPTNTDSSQEGNDEYRRDRCDSINKVLMKIIPNYTFELLKIANESYRFDYFEYLPKKSKEILSNRIITLDNITTDLEKFYTQIVKNIGRRRMLGEIDSSVEDAELDKFMVDNNALGEDEEQKRMYKIEWKRMETMVKLEGELINDKIEDLLAGVKIVELYGKINYYESVCLHNFRRTNKVYFVNMTIEDSRYDGIIVSNSSEKKLTNKNLLLNEVYYIDIRRYMYSMYYAEDIEVILNLVKCISDCRKISKLISSNEFTLIKFTLKHVIMFINLPNQHYFTQLIQLFLQRLKYNYDDLCTTTNSTDDEGLMDNNDTMMMSKAAIKEYLIGNLKEIMEILLNNINVYNNENKIMISLNVTLYICGLFLEIKECKGLNQQWNAAESGQQSLLNRELIGDVLLGRVFNLFYSLKPCNHKILLRILRHVSIDEINGLMRSKEDELIRLLFNFNQNKYEIASNILELFMKNSSDDEISNLFIRARNYYNNHVSRKVMENTKTEGREESNSGKIIMLNTLFELILDYRSNMDEYLGRNITVSGLINLLNNVMEHMDEICGNKLAEMYMLLLKTLKQVINEYLSPKAGVGDDNADEGRLVDCRGYCINKPEKEDKYEWSNVIIRRRSCKCTLYGNKEDYDGAVGCGQSETSKTDNNSSNAEITDRMGNKDDSGHATGVGYTGGIYDVEKDCRLGRRYEMNNRNEFKLFNYLIYKMVHEFVSALHSLVNLFTNSTVCGIGWSRNVAAERLDELTKTMMYCIINCRHVGCNDMFNSLLLCSLQKMLEFQHNNRFLYNYVYYLIDLIVSSQDSIKSSPECSDKKFGEDARLLSSNVIDIHTRSEHLSLIFISIIKSESNKKISDLNNQIIFILLYIVNEIEHQKTPKLPDINGIGKTCATIVANFNRGSEVVESTEDRSLIVINVLNILRYIYRCIDMKYMNNENVVEVIRVCLRHMRSSNWSVKNSSSLLLSTVLSSLNANQHLLSSGLLTSPWLFGELSAIMRNSTEEVAYYTLYVLQLVLNQSTVNLVELLRKTDLVESIKALLARENLYLRRLAASVLSSYYAQTESEIDEILKLEREMDDTSVCANYLSGYLMVIKNTVESTNAVKSESSTNALLETLGRMCKKINTVENYVLVREILNTVGSEDTGDGSFLKKRVYDCVNSCKLNKFHESELLELTSRDTAGIDLNALEGDCDNIYLITKYFELLVQRNEVDLSSLDKLYRLIVKYRQFIELYTYYFSIANKIVRTRVVDGGKSINDRLKLFDELYSGKYYELVKFCVSNELTSNNSLYTELFKSLYYYFIIVTGNEMTSGSFLSKSLLSTLGCMLANNSNNTSELEVNIRLEISSLYLDTFRLIRPSYSNCVDEEEKNLIRRNVLCIFCNMLTLLQDDKIHVRTNVMNIVRLHIVNSNRPSSSHDHSTEANDNQRTEANHDHVPSANMRGVNDDLYLDDGFYGLPEKVVLDDISYESRLLEYVVNAFDINDTISLFHYYLLIDLNTLGDLVNSKNLDEQIYEEEDNNMYREPMLIVKNMLRILVHYISQRRFIEQIHRFLTQVITAYQNCLNTILWEHDGEQYYSKQCTTDKLNGFGLKGTKYILTNTIILFLLLSLKFYLIKRCNYSDKHDHHLDVDRELLSNELNYFKLIHGIVVNQYPSEAMGKLYSNLCESLDVSKDRESVDGSTEELTQLMFKNTLISL</sequence>
<accession>A0A976M501</accession>
<dbReference type="OrthoDB" id="10393087at2759"/>
<dbReference type="InterPro" id="IPR016024">
    <property type="entry name" value="ARM-type_fold"/>
</dbReference>
<evidence type="ECO:0000313" key="4">
    <source>
        <dbReference type="Proteomes" id="UP000244803"/>
    </source>
</evidence>
<dbReference type="GO" id="GO:0030488">
    <property type="term" value="P:tRNA methylation"/>
    <property type="evidence" value="ECO:0007669"/>
    <property type="project" value="TreeGrafter"/>
</dbReference>
<proteinExistence type="predicted"/>
<dbReference type="GO" id="GO:0005829">
    <property type="term" value="C:cytosol"/>
    <property type="evidence" value="ECO:0007669"/>
    <property type="project" value="TreeGrafter"/>
</dbReference>
<dbReference type="PANTHER" id="PTHR14387">
    <property type="entry name" value="THADA/DEATH RECEPTOR INTERACTING PROTEIN"/>
    <property type="match status" value="1"/>
</dbReference>
<keyword evidence="2" id="KW-1133">Transmembrane helix</keyword>
<dbReference type="Gene3D" id="1.25.10.10">
    <property type="entry name" value="Leucine-rich Repeat Variant"/>
    <property type="match status" value="1"/>
</dbReference>
<name>A0A976M501_THEOR</name>
<organism evidence="3 4">
    <name type="scientific">Theileria orientalis</name>
    <dbReference type="NCBI Taxonomy" id="68886"/>
    <lineage>
        <taxon>Eukaryota</taxon>
        <taxon>Sar</taxon>
        <taxon>Alveolata</taxon>
        <taxon>Apicomplexa</taxon>
        <taxon>Aconoidasida</taxon>
        <taxon>Piroplasmida</taxon>
        <taxon>Theileriidae</taxon>
        <taxon>Theileria</taxon>
    </lineage>
</organism>
<dbReference type="PANTHER" id="PTHR14387:SF0">
    <property type="entry name" value="DUF2428 DOMAIN-CONTAINING PROTEIN"/>
    <property type="match status" value="1"/>
</dbReference>
<keyword evidence="2" id="KW-0472">Membrane</keyword>
<evidence type="ECO:0000256" key="2">
    <source>
        <dbReference type="SAM" id="Phobius"/>
    </source>
</evidence>
<feature type="compositionally biased region" description="Polar residues" evidence="1">
    <location>
        <begin position="1275"/>
        <end position="1289"/>
    </location>
</feature>
<feature type="compositionally biased region" description="Basic and acidic residues" evidence="1">
    <location>
        <begin position="2044"/>
        <end position="2065"/>
    </location>
</feature>
<reference evidence="3" key="1">
    <citation type="submission" date="2022-07" db="EMBL/GenBank/DDBJ databases">
        <title>Evaluation of T. orientalis genome assembly methods using nanopore sequencing and analysis of variation between genomes.</title>
        <authorList>
            <person name="Yam J."/>
            <person name="Micallef M.L."/>
            <person name="Liu M."/>
            <person name="Djordjevic S.P."/>
            <person name="Bogema D.R."/>
            <person name="Jenkins C."/>
        </authorList>
    </citation>
    <scope>NUCLEOTIDE SEQUENCE</scope>
    <source>
        <strain evidence="3">Fish Creek</strain>
    </source>
</reference>